<dbReference type="EMBL" id="HBUF01236520">
    <property type="protein sequence ID" value="CAG6675396.1"/>
    <property type="molecule type" value="Transcribed_RNA"/>
</dbReference>
<accession>A0A8D8SSU7</accession>
<reference evidence="2" key="1">
    <citation type="submission" date="2021-05" db="EMBL/GenBank/DDBJ databases">
        <authorList>
            <person name="Alioto T."/>
            <person name="Alioto T."/>
            <person name="Gomez Garrido J."/>
        </authorList>
    </citation>
    <scope>NUCLEOTIDE SEQUENCE</scope>
</reference>
<feature type="region of interest" description="Disordered" evidence="1">
    <location>
        <begin position="1"/>
        <end position="21"/>
    </location>
</feature>
<organism evidence="2">
    <name type="scientific">Cacopsylla melanoneura</name>
    <dbReference type="NCBI Taxonomy" id="428564"/>
    <lineage>
        <taxon>Eukaryota</taxon>
        <taxon>Metazoa</taxon>
        <taxon>Ecdysozoa</taxon>
        <taxon>Arthropoda</taxon>
        <taxon>Hexapoda</taxon>
        <taxon>Insecta</taxon>
        <taxon>Pterygota</taxon>
        <taxon>Neoptera</taxon>
        <taxon>Paraneoptera</taxon>
        <taxon>Hemiptera</taxon>
        <taxon>Sternorrhyncha</taxon>
        <taxon>Psylloidea</taxon>
        <taxon>Psyllidae</taxon>
        <taxon>Psyllinae</taxon>
        <taxon>Cacopsylla</taxon>
    </lineage>
</organism>
<protein>
    <submittedName>
        <fullName evidence="2">Uncharacterized protein</fullName>
    </submittedName>
</protein>
<sequence>MYHISPSRDDENEAGPSKRSRTLYMQNSNKSECNLLQSAFKNNIKTYEIKNHSLNTFDSFFGEIETLYWDKILNETRGNYSAFKVVTELFVTLKQTTNEETR</sequence>
<proteinExistence type="predicted"/>
<dbReference type="AlphaFoldDB" id="A0A8D8SSU7"/>
<name>A0A8D8SSU7_9HEMI</name>
<evidence type="ECO:0000313" key="2">
    <source>
        <dbReference type="EMBL" id="CAG6675396.1"/>
    </source>
</evidence>
<evidence type="ECO:0000256" key="1">
    <source>
        <dbReference type="SAM" id="MobiDB-lite"/>
    </source>
</evidence>